<dbReference type="Pfam" id="PF06782">
    <property type="entry name" value="UPF0236"/>
    <property type="match status" value="1"/>
</dbReference>
<gene>
    <name evidence="2" type="ORF">KKC1_08560</name>
</gene>
<evidence type="ECO:0000313" key="2">
    <source>
        <dbReference type="EMBL" id="GAW91695.1"/>
    </source>
</evidence>
<dbReference type="Proteomes" id="UP000197032">
    <property type="component" value="Unassembled WGS sequence"/>
</dbReference>
<evidence type="ECO:0008006" key="4">
    <source>
        <dbReference type="Google" id="ProtNLM"/>
    </source>
</evidence>
<comment type="similarity">
    <text evidence="1">Belongs to the UPF0236 family.</text>
</comment>
<evidence type="ECO:0000313" key="3">
    <source>
        <dbReference type="Proteomes" id="UP000197032"/>
    </source>
</evidence>
<dbReference type="InterPro" id="IPR009620">
    <property type="entry name" value="UPF0236"/>
</dbReference>
<proteinExistence type="inferred from homology"/>
<organism evidence="2 3">
    <name type="scientific">Calderihabitans maritimus</name>
    <dbReference type="NCBI Taxonomy" id="1246530"/>
    <lineage>
        <taxon>Bacteria</taxon>
        <taxon>Bacillati</taxon>
        <taxon>Bacillota</taxon>
        <taxon>Clostridia</taxon>
        <taxon>Neomoorellales</taxon>
        <taxon>Calderihabitantaceae</taxon>
        <taxon>Calderihabitans</taxon>
    </lineage>
</organism>
<feature type="non-terminal residue" evidence="2">
    <location>
        <position position="156"/>
    </location>
</feature>
<evidence type="ECO:0000256" key="1">
    <source>
        <dbReference type="ARBA" id="ARBA00006539"/>
    </source>
</evidence>
<name>A0A1Z5HQW0_9FIRM</name>
<dbReference type="EMBL" id="BDGJ01000029">
    <property type="protein sequence ID" value="GAW91695.1"/>
    <property type="molecule type" value="Genomic_DNA"/>
</dbReference>
<dbReference type="AlphaFoldDB" id="A0A1Z5HQW0"/>
<protein>
    <recommendedName>
        <fullName evidence="4">Transposase</fullName>
    </recommendedName>
</protein>
<comment type="caution">
    <text evidence="2">The sequence shown here is derived from an EMBL/GenBank/DDBJ whole genome shotgun (WGS) entry which is preliminary data.</text>
</comment>
<sequence length="156" mass="17888">MSYRKAQEALEETLGVRISHETIRQYAIQTGEHLGKWDGPTGLDDKGDKKVPLLVIEVDGALVSEQRRRKERKKRKKRKKGKEKFELKIAVVYEGWEINEYTGEAHLKNPLYFVHGGSGKEFWAALERHLRRIYDLEGCQRVIVGGDGAGWIREGA</sequence>
<keyword evidence="3" id="KW-1185">Reference proteome</keyword>
<reference evidence="3" key="1">
    <citation type="journal article" date="2017" name="Appl. Environ. Microbiol.">
        <title>Genomic analysis of Calderihabitans maritimus KKC1, a thermophilic hydrogenogenic carboxydotrophic bacterium isolated from marine sediment.</title>
        <authorList>
            <person name="Omae K."/>
            <person name="Yoneda Y."/>
            <person name="Fukuyama Y."/>
            <person name="Yoshida T."/>
            <person name="Sako Y."/>
        </authorList>
    </citation>
    <scope>NUCLEOTIDE SEQUENCE [LARGE SCALE GENOMIC DNA]</scope>
    <source>
        <strain evidence="3">KKC1</strain>
    </source>
</reference>
<accession>A0A1Z5HQW0</accession>